<keyword evidence="1" id="KW-0479">Metal-binding</keyword>
<name>A0AAD1WYA9_PELCU</name>
<keyword evidence="7" id="KW-1185">Reference proteome</keyword>
<evidence type="ECO:0000313" key="7">
    <source>
        <dbReference type="Proteomes" id="UP001295444"/>
    </source>
</evidence>
<dbReference type="EMBL" id="OW240924">
    <property type="protein sequence ID" value="CAH2327631.1"/>
    <property type="molecule type" value="Genomic_DNA"/>
</dbReference>
<dbReference type="InterPro" id="IPR002181">
    <property type="entry name" value="Fibrinogen_a/b/g_C_dom"/>
</dbReference>
<dbReference type="Proteomes" id="UP001295444">
    <property type="component" value="Chromosome 13"/>
</dbReference>
<dbReference type="PROSITE" id="PS51406">
    <property type="entry name" value="FIBRINOGEN_C_2"/>
    <property type="match status" value="1"/>
</dbReference>
<keyword evidence="3" id="KW-0106">Calcium</keyword>
<accession>A0AAD1WYA9</accession>
<dbReference type="SUPFAM" id="SSF56496">
    <property type="entry name" value="Fibrinogen C-terminal domain-like"/>
    <property type="match status" value="1"/>
</dbReference>
<evidence type="ECO:0000313" key="6">
    <source>
        <dbReference type="EMBL" id="CAH2327631.1"/>
    </source>
</evidence>
<dbReference type="NCBIfam" id="NF040941">
    <property type="entry name" value="GGGWT_bact"/>
    <property type="match status" value="1"/>
</dbReference>
<organism evidence="6 7">
    <name type="scientific">Pelobates cultripes</name>
    <name type="common">Western spadefoot toad</name>
    <dbReference type="NCBI Taxonomy" id="61616"/>
    <lineage>
        <taxon>Eukaryota</taxon>
        <taxon>Metazoa</taxon>
        <taxon>Chordata</taxon>
        <taxon>Craniata</taxon>
        <taxon>Vertebrata</taxon>
        <taxon>Euteleostomi</taxon>
        <taxon>Amphibia</taxon>
        <taxon>Batrachia</taxon>
        <taxon>Anura</taxon>
        <taxon>Pelobatoidea</taxon>
        <taxon>Pelobatidae</taxon>
        <taxon>Pelobates</taxon>
    </lineage>
</organism>
<evidence type="ECO:0000256" key="2">
    <source>
        <dbReference type="ARBA" id="ARBA00022734"/>
    </source>
</evidence>
<dbReference type="AlphaFoldDB" id="A0AAD1WYA9"/>
<sequence length="363" mass="41110">MMFYRISNQTANRNQRIEDLVWSDMVTLIFLLLVFSKIPSGESKLCEQTSVSEIKKNIIDQLSCWKDQTDMQYKRYNSDQTGEGNVYRFRSCNELRNVNNDIKDGVYTLTTEHGMTYQTFCDMTTNGGGWTLVASIHENNINGKCTFGDRWSSQQGNDPNNPEGEGNWANYATFGTPEGATSDDYKNPGYYDISAKDVSVWHVPNNTPLPYWRNASIQRYRTDTGFLEQEGTNLFHLYKKYPVKYNAGTCPQNNGPAIPIVYDFGDTEKTTNFYSPSGRGQFIAGFIQFRVFNHESSVQALCPGMKVIGCDSEHHHCVGGGGYIVLIRQCGDFNSLDWDGYGTHTGWSSSKEITDAAILLFYR</sequence>
<dbReference type="GO" id="GO:0005615">
    <property type="term" value="C:extracellular space"/>
    <property type="evidence" value="ECO:0007669"/>
    <property type="project" value="TreeGrafter"/>
</dbReference>
<reference evidence="6" key="1">
    <citation type="submission" date="2022-03" db="EMBL/GenBank/DDBJ databases">
        <authorList>
            <person name="Alioto T."/>
            <person name="Alioto T."/>
            <person name="Gomez Garrido J."/>
        </authorList>
    </citation>
    <scope>NUCLEOTIDE SEQUENCE</scope>
</reference>
<dbReference type="PANTHER" id="PTHR16146:SF46">
    <property type="entry name" value="INTELECTIN-1A-RELATED"/>
    <property type="match status" value="1"/>
</dbReference>
<gene>
    <name evidence="6" type="ORF">PECUL_23A046760</name>
</gene>
<dbReference type="PANTHER" id="PTHR16146">
    <property type="entry name" value="INTELECTIN"/>
    <property type="match status" value="1"/>
</dbReference>
<proteinExistence type="predicted"/>
<evidence type="ECO:0000256" key="1">
    <source>
        <dbReference type="ARBA" id="ARBA00022723"/>
    </source>
</evidence>
<dbReference type="GO" id="GO:0046872">
    <property type="term" value="F:metal ion binding"/>
    <property type="evidence" value="ECO:0007669"/>
    <property type="project" value="UniProtKB-KW"/>
</dbReference>
<dbReference type="InterPro" id="IPR014716">
    <property type="entry name" value="Fibrinogen_a/b/g_C_1"/>
</dbReference>
<evidence type="ECO:0000256" key="3">
    <source>
        <dbReference type="ARBA" id="ARBA00022837"/>
    </source>
</evidence>
<dbReference type="InterPro" id="IPR036056">
    <property type="entry name" value="Fibrinogen-like_C"/>
</dbReference>
<dbReference type="Pfam" id="PF00147">
    <property type="entry name" value="Fibrinogen_C"/>
    <property type="match status" value="1"/>
</dbReference>
<feature type="domain" description="Fibrinogen C-terminal" evidence="5">
    <location>
        <begin position="83"/>
        <end position="153"/>
    </location>
</feature>
<evidence type="ECO:0000256" key="4">
    <source>
        <dbReference type="ARBA" id="ARBA00023157"/>
    </source>
</evidence>
<dbReference type="GO" id="GO:0070492">
    <property type="term" value="F:oligosaccharide binding"/>
    <property type="evidence" value="ECO:0007669"/>
    <property type="project" value="TreeGrafter"/>
</dbReference>
<keyword evidence="4" id="KW-1015">Disulfide bond</keyword>
<keyword evidence="2" id="KW-0430">Lectin</keyword>
<protein>
    <recommendedName>
        <fullName evidence="5">Fibrinogen C-terminal domain-containing protein</fullName>
    </recommendedName>
</protein>
<dbReference type="Gene3D" id="3.90.215.10">
    <property type="entry name" value="Gamma Fibrinogen, chain A, domain 1"/>
    <property type="match status" value="1"/>
</dbReference>
<evidence type="ECO:0000259" key="5">
    <source>
        <dbReference type="PROSITE" id="PS51406"/>
    </source>
</evidence>